<evidence type="ECO:0000256" key="1">
    <source>
        <dbReference type="SAM" id="MobiDB-lite"/>
    </source>
</evidence>
<dbReference type="VEuPathDB" id="AmoebaDB:EHI_091550"/>
<dbReference type="Proteomes" id="UP000078387">
    <property type="component" value="Unassembled WGS sequence"/>
</dbReference>
<protein>
    <submittedName>
        <fullName evidence="2">Uncharacterized protein</fullName>
    </submittedName>
</protein>
<dbReference type="VEuPathDB" id="AmoebaDB:EHI5A_044490"/>
<dbReference type="VEuPathDB" id="AmoebaDB:KM1_048000"/>
<evidence type="ECO:0000313" key="3">
    <source>
        <dbReference type="Proteomes" id="UP000078387"/>
    </source>
</evidence>
<dbReference type="AlphaFoldDB" id="A0A5K1UUT8"/>
<dbReference type="EMBL" id="BDEQ01000001">
    <property type="protein sequence ID" value="GAT98281.1"/>
    <property type="molecule type" value="Genomic_DNA"/>
</dbReference>
<reference evidence="2 3" key="1">
    <citation type="submission" date="2016-05" db="EMBL/GenBank/DDBJ databases">
        <title>First whole genome sequencing of Entamoeba histolytica HM1:IMSS-clone-6.</title>
        <authorList>
            <person name="Mukherjee Avik.K."/>
            <person name="Izumyama S."/>
            <person name="Nakada-Tsukui K."/>
            <person name="Nozaki T."/>
        </authorList>
    </citation>
    <scope>NUCLEOTIDE SEQUENCE [LARGE SCALE GENOMIC DNA]</scope>
    <source>
        <strain evidence="2 3">HM1:IMSS clone 6</strain>
    </source>
</reference>
<dbReference type="VEuPathDB" id="AmoebaDB:EHI7A_075070"/>
<name>A0A5K1UUT8_ENTHI</name>
<comment type="caution">
    <text evidence="2">The sequence shown here is derived from an EMBL/GenBank/DDBJ whole genome shotgun (WGS) entry which is preliminary data.</text>
</comment>
<feature type="region of interest" description="Disordered" evidence="1">
    <location>
        <begin position="1"/>
        <end position="22"/>
    </location>
</feature>
<evidence type="ECO:0000313" key="2">
    <source>
        <dbReference type="EMBL" id="GAT98281.1"/>
    </source>
</evidence>
<gene>
    <name evidence="2" type="ORF">CL6EHI_091550</name>
</gene>
<dbReference type="VEuPathDB" id="AmoebaDB:EHI8A_117410"/>
<sequence length="143" mass="16901">MKRKQSEEQKQSEDCTTEKKTDLKQQINLVEKKLKTMEQTLEMVELQMNREVQLLYLIRNELELHLSKKHYEEELICSDSFVQPEYPTQPHEKRTIFSPVMFPMAPSFPPVIFPSYEEKEKTDKQLNSATERGVEEISLPPIT</sequence>
<accession>A0A5K1UUT8</accession>
<feature type="region of interest" description="Disordered" evidence="1">
    <location>
        <begin position="118"/>
        <end position="143"/>
    </location>
</feature>
<dbReference type="OMA" id="NANEHCI"/>
<proteinExistence type="predicted"/>
<organism evidence="2 3">
    <name type="scientific">Entamoeba histolytica</name>
    <dbReference type="NCBI Taxonomy" id="5759"/>
    <lineage>
        <taxon>Eukaryota</taxon>
        <taxon>Amoebozoa</taxon>
        <taxon>Evosea</taxon>
        <taxon>Archamoebae</taxon>
        <taxon>Mastigamoebida</taxon>
        <taxon>Entamoebidae</taxon>
        <taxon>Entamoeba</taxon>
    </lineage>
</organism>